<evidence type="ECO:0000313" key="5">
    <source>
        <dbReference type="EMBL" id="BDZ48466.1"/>
    </source>
</evidence>
<dbReference type="InterPro" id="IPR050624">
    <property type="entry name" value="HTH-type_Tx_Regulator"/>
</dbReference>
<name>A0ABN6XXR1_9MICO</name>
<dbReference type="PROSITE" id="PS50977">
    <property type="entry name" value="HTH_TETR_2"/>
    <property type="match status" value="1"/>
</dbReference>
<feature type="DNA-binding region" description="H-T-H motif" evidence="2">
    <location>
        <begin position="46"/>
        <end position="65"/>
    </location>
</feature>
<feature type="domain" description="HTH tetR-type" evidence="4">
    <location>
        <begin position="23"/>
        <end position="83"/>
    </location>
</feature>
<feature type="region of interest" description="Disordered" evidence="3">
    <location>
        <begin position="1"/>
        <end position="26"/>
    </location>
</feature>
<evidence type="ECO:0000256" key="1">
    <source>
        <dbReference type="ARBA" id="ARBA00023125"/>
    </source>
</evidence>
<evidence type="ECO:0000256" key="3">
    <source>
        <dbReference type="SAM" id="MobiDB-lite"/>
    </source>
</evidence>
<proteinExistence type="predicted"/>
<dbReference type="Pfam" id="PF00440">
    <property type="entry name" value="TetR_N"/>
    <property type="match status" value="1"/>
</dbReference>
<evidence type="ECO:0000256" key="2">
    <source>
        <dbReference type="PROSITE-ProRule" id="PRU00335"/>
    </source>
</evidence>
<evidence type="ECO:0000259" key="4">
    <source>
        <dbReference type="PROSITE" id="PS50977"/>
    </source>
</evidence>
<organism evidence="5 6">
    <name type="scientific">Frondihabitans sucicola</name>
    <dbReference type="NCBI Taxonomy" id="1268041"/>
    <lineage>
        <taxon>Bacteria</taxon>
        <taxon>Bacillati</taxon>
        <taxon>Actinomycetota</taxon>
        <taxon>Actinomycetes</taxon>
        <taxon>Micrococcales</taxon>
        <taxon>Microbacteriaceae</taxon>
        <taxon>Frondihabitans</taxon>
    </lineage>
</organism>
<feature type="region of interest" description="Disordered" evidence="3">
    <location>
        <begin position="91"/>
        <end position="117"/>
    </location>
</feature>
<accession>A0ABN6XXR1</accession>
<dbReference type="Gene3D" id="1.10.357.10">
    <property type="entry name" value="Tetracycline Repressor, domain 2"/>
    <property type="match status" value="1"/>
</dbReference>
<dbReference type="InterPro" id="IPR009057">
    <property type="entry name" value="Homeodomain-like_sf"/>
</dbReference>
<reference evidence="6" key="1">
    <citation type="journal article" date="2019" name="Int. J. Syst. Evol. Microbiol.">
        <title>The Global Catalogue of Microorganisms (GCM) 10K type strain sequencing project: providing services to taxonomists for standard genome sequencing and annotation.</title>
        <authorList>
            <consortium name="The Broad Institute Genomics Platform"/>
            <consortium name="The Broad Institute Genome Sequencing Center for Infectious Disease"/>
            <person name="Wu L."/>
            <person name="Ma J."/>
        </authorList>
    </citation>
    <scope>NUCLEOTIDE SEQUENCE [LARGE SCALE GENOMIC DNA]</scope>
    <source>
        <strain evidence="6">NBRC 108728</strain>
    </source>
</reference>
<gene>
    <name evidence="5" type="ORF">GCM10025867_07070</name>
</gene>
<dbReference type="EMBL" id="AP027732">
    <property type="protein sequence ID" value="BDZ48466.1"/>
    <property type="molecule type" value="Genomic_DNA"/>
</dbReference>
<sequence length="117" mass="12573">MTTTAPDTAAPADTETLRERKKQRTRQLLHTTAMELVLERGLAGVTVEEICATADVSTRTFFNYFSSKAAAAVGLTPPVVRADVLENFHARQGMPASSPTCAASSPRRSISRPTGPR</sequence>
<keyword evidence="6" id="KW-1185">Reference proteome</keyword>
<dbReference type="PANTHER" id="PTHR43479">
    <property type="entry name" value="ACREF/ENVCD OPERON REPRESSOR-RELATED"/>
    <property type="match status" value="1"/>
</dbReference>
<feature type="compositionally biased region" description="Low complexity" evidence="3">
    <location>
        <begin position="1"/>
        <end position="14"/>
    </location>
</feature>
<dbReference type="Proteomes" id="UP001321486">
    <property type="component" value="Chromosome"/>
</dbReference>
<feature type="compositionally biased region" description="Low complexity" evidence="3">
    <location>
        <begin position="95"/>
        <end position="117"/>
    </location>
</feature>
<dbReference type="PANTHER" id="PTHR43479:SF11">
    <property type="entry name" value="ACREF_ENVCD OPERON REPRESSOR-RELATED"/>
    <property type="match status" value="1"/>
</dbReference>
<evidence type="ECO:0000313" key="6">
    <source>
        <dbReference type="Proteomes" id="UP001321486"/>
    </source>
</evidence>
<dbReference type="RefSeq" id="WP_286345436.1">
    <property type="nucleotide sequence ID" value="NZ_AP027732.1"/>
</dbReference>
<dbReference type="InterPro" id="IPR001647">
    <property type="entry name" value="HTH_TetR"/>
</dbReference>
<dbReference type="SUPFAM" id="SSF46689">
    <property type="entry name" value="Homeodomain-like"/>
    <property type="match status" value="1"/>
</dbReference>
<protein>
    <recommendedName>
        <fullName evidence="4">HTH tetR-type domain-containing protein</fullName>
    </recommendedName>
</protein>
<keyword evidence="1 2" id="KW-0238">DNA-binding</keyword>